<keyword evidence="2" id="KW-1185">Reference proteome</keyword>
<protein>
    <submittedName>
        <fullName evidence="1">Uncharacterized protein</fullName>
    </submittedName>
</protein>
<dbReference type="EMBL" id="GG745328">
    <property type="protein sequence ID" value="KNE54095.1"/>
    <property type="molecule type" value="Genomic_DNA"/>
</dbReference>
<dbReference type="STRING" id="578462.A0A0L0RVJ0"/>
<dbReference type="VEuPathDB" id="FungiDB:AMAG_00097"/>
<reference evidence="1 2" key="1">
    <citation type="submission" date="2009-11" db="EMBL/GenBank/DDBJ databases">
        <title>Annotation of Allomyces macrogynus ATCC 38327.</title>
        <authorList>
            <consortium name="The Broad Institute Genome Sequencing Platform"/>
            <person name="Russ C."/>
            <person name="Cuomo C."/>
            <person name="Burger G."/>
            <person name="Gray M.W."/>
            <person name="Holland P.W.H."/>
            <person name="King N."/>
            <person name="Lang F.B.F."/>
            <person name="Roger A.J."/>
            <person name="Ruiz-Trillo I."/>
            <person name="Young S.K."/>
            <person name="Zeng Q."/>
            <person name="Gargeya S."/>
            <person name="Fitzgerald M."/>
            <person name="Haas B."/>
            <person name="Abouelleil A."/>
            <person name="Alvarado L."/>
            <person name="Arachchi H.M."/>
            <person name="Berlin A."/>
            <person name="Chapman S.B."/>
            <person name="Gearin G."/>
            <person name="Goldberg J."/>
            <person name="Griggs A."/>
            <person name="Gujja S."/>
            <person name="Hansen M."/>
            <person name="Heiman D."/>
            <person name="Howarth C."/>
            <person name="Larimer J."/>
            <person name="Lui A."/>
            <person name="MacDonald P.J.P."/>
            <person name="McCowen C."/>
            <person name="Montmayeur A."/>
            <person name="Murphy C."/>
            <person name="Neiman D."/>
            <person name="Pearson M."/>
            <person name="Priest M."/>
            <person name="Roberts A."/>
            <person name="Saif S."/>
            <person name="Shea T."/>
            <person name="Sisk P."/>
            <person name="Stolte C."/>
            <person name="Sykes S."/>
            <person name="Wortman J."/>
            <person name="Nusbaum C."/>
            <person name="Birren B."/>
        </authorList>
    </citation>
    <scope>NUCLEOTIDE SEQUENCE [LARGE SCALE GENOMIC DNA]</scope>
    <source>
        <strain evidence="1 2">ATCC 38327</strain>
    </source>
</reference>
<gene>
    <name evidence="1" type="ORF">AMAG_00097</name>
</gene>
<sequence length="196" mass="22455">MTIFVKGLRGQTDTLYVMLTDSLNRVEGGYQLKFAGKQLQGEVSVVDAGICKDSMTRACIPPLIREYRRFLALKFVHRDADALLLSPSPLIDVVWHAHVLDTKSYVTMCAKLPFFIHHKPKGARDAESQIRDARRRKILACYRARLWELCGEKVSCPKDMLRLRFGMWELEPGESSVFEVWIKPHSTTFAAVRFQP</sequence>
<dbReference type="OrthoDB" id="5561979at2759"/>
<evidence type="ECO:0000313" key="2">
    <source>
        <dbReference type="Proteomes" id="UP000054350"/>
    </source>
</evidence>
<evidence type="ECO:0000313" key="1">
    <source>
        <dbReference type="EMBL" id="KNE54095.1"/>
    </source>
</evidence>
<accession>A0A0L0RVJ0</accession>
<dbReference type="AlphaFoldDB" id="A0A0L0RVJ0"/>
<organism evidence="1 2">
    <name type="scientific">Allomyces macrogynus (strain ATCC 38327)</name>
    <name type="common">Allomyces javanicus var. macrogynus</name>
    <dbReference type="NCBI Taxonomy" id="578462"/>
    <lineage>
        <taxon>Eukaryota</taxon>
        <taxon>Fungi</taxon>
        <taxon>Fungi incertae sedis</taxon>
        <taxon>Blastocladiomycota</taxon>
        <taxon>Blastocladiomycetes</taxon>
        <taxon>Blastocladiales</taxon>
        <taxon>Blastocladiaceae</taxon>
        <taxon>Allomyces</taxon>
    </lineage>
</organism>
<name>A0A0L0RVJ0_ALLM3</name>
<proteinExistence type="predicted"/>
<reference evidence="2" key="2">
    <citation type="submission" date="2009-11" db="EMBL/GenBank/DDBJ databases">
        <title>The Genome Sequence of Allomyces macrogynus strain ATCC 38327.</title>
        <authorList>
            <consortium name="The Broad Institute Genome Sequencing Platform"/>
            <person name="Russ C."/>
            <person name="Cuomo C."/>
            <person name="Shea T."/>
            <person name="Young S.K."/>
            <person name="Zeng Q."/>
            <person name="Koehrsen M."/>
            <person name="Haas B."/>
            <person name="Borodovsky M."/>
            <person name="Guigo R."/>
            <person name="Alvarado L."/>
            <person name="Berlin A."/>
            <person name="Borenstein D."/>
            <person name="Chen Z."/>
            <person name="Engels R."/>
            <person name="Freedman E."/>
            <person name="Gellesch M."/>
            <person name="Goldberg J."/>
            <person name="Griggs A."/>
            <person name="Gujja S."/>
            <person name="Heiman D."/>
            <person name="Hepburn T."/>
            <person name="Howarth C."/>
            <person name="Jen D."/>
            <person name="Larson L."/>
            <person name="Lewis B."/>
            <person name="Mehta T."/>
            <person name="Park D."/>
            <person name="Pearson M."/>
            <person name="Roberts A."/>
            <person name="Saif S."/>
            <person name="Shenoy N."/>
            <person name="Sisk P."/>
            <person name="Stolte C."/>
            <person name="Sykes S."/>
            <person name="Walk T."/>
            <person name="White J."/>
            <person name="Yandava C."/>
            <person name="Burger G."/>
            <person name="Gray M.W."/>
            <person name="Holland P.W.H."/>
            <person name="King N."/>
            <person name="Lang F.B.F."/>
            <person name="Roger A.J."/>
            <person name="Ruiz-Trillo I."/>
            <person name="Lander E."/>
            <person name="Nusbaum C."/>
        </authorList>
    </citation>
    <scope>NUCLEOTIDE SEQUENCE [LARGE SCALE GENOMIC DNA]</scope>
    <source>
        <strain evidence="2">ATCC 38327</strain>
    </source>
</reference>
<dbReference type="Proteomes" id="UP000054350">
    <property type="component" value="Unassembled WGS sequence"/>
</dbReference>